<evidence type="ECO:0000313" key="2">
    <source>
        <dbReference type="EMBL" id="ADP20143.1"/>
    </source>
</evidence>
<organism evidence="2 3">
    <name type="scientific">Achromobacter xylosoxidans (strain A8)</name>
    <dbReference type="NCBI Taxonomy" id="762376"/>
    <lineage>
        <taxon>Bacteria</taxon>
        <taxon>Pseudomonadati</taxon>
        <taxon>Pseudomonadota</taxon>
        <taxon>Betaproteobacteria</taxon>
        <taxon>Burkholderiales</taxon>
        <taxon>Alcaligenaceae</taxon>
        <taxon>Achromobacter</taxon>
    </lineage>
</organism>
<evidence type="ECO:0000259" key="1">
    <source>
        <dbReference type="PROSITE" id="PS50943"/>
    </source>
</evidence>
<geneLocation type="plasmid" evidence="2 3">
    <name>pA82</name>
</geneLocation>
<accession>E3HYI9</accession>
<dbReference type="Pfam" id="PF13560">
    <property type="entry name" value="HTH_31"/>
    <property type="match status" value="1"/>
</dbReference>
<name>E3HYI9_ACHXA</name>
<keyword evidence="2" id="KW-0614">Plasmid</keyword>
<evidence type="ECO:0000313" key="3">
    <source>
        <dbReference type="Proteomes" id="UP000006876"/>
    </source>
</evidence>
<dbReference type="CDD" id="cd00093">
    <property type="entry name" value="HTH_XRE"/>
    <property type="match status" value="1"/>
</dbReference>
<dbReference type="InterPro" id="IPR001387">
    <property type="entry name" value="Cro/C1-type_HTH"/>
</dbReference>
<dbReference type="Gene3D" id="1.10.260.40">
    <property type="entry name" value="lambda repressor-like DNA-binding domains"/>
    <property type="match status" value="1"/>
</dbReference>
<dbReference type="SUPFAM" id="SSF47413">
    <property type="entry name" value="lambda repressor-like DNA-binding domains"/>
    <property type="match status" value="1"/>
</dbReference>
<protein>
    <submittedName>
        <fullName evidence="2">Helix-turn-helix domain protein 2</fullName>
    </submittedName>
</protein>
<sequence>MPPETKKRLELFAGRLRAARKGRGWTQARLATVASLGISTVRAIEHGEPSTSIGSYLAVLWALDLDSGIDQLVPADLAAASIGSTPIDTNF</sequence>
<dbReference type="GO" id="GO:0003677">
    <property type="term" value="F:DNA binding"/>
    <property type="evidence" value="ECO:0007669"/>
    <property type="project" value="InterPro"/>
</dbReference>
<dbReference type="PROSITE" id="PS50943">
    <property type="entry name" value="HTH_CROC1"/>
    <property type="match status" value="1"/>
</dbReference>
<dbReference type="EMBL" id="CP002289">
    <property type="protein sequence ID" value="ADP20143.1"/>
    <property type="molecule type" value="Genomic_DNA"/>
</dbReference>
<dbReference type="InterPro" id="IPR010982">
    <property type="entry name" value="Lambda_DNA-bd_dom_sf"/>
</dbReference>
<proteinExistence type="predicted"/>
<dbReference type="SMART" id="SM00530">
    <property type="entry name" value="HTH_XRE"/>
    <property type="match status" value="1"/>
</dbReference>
<dbReference type="eggNOG" id="COG1396">
    <property type="taxonomic scope" value="Bacteria"/>
</dbReference>
<feature type="domain" description="HTH cro/C1-type" evidence="1">
    <location>
        <begin position="16"/>
        <end position="48"/>
    </location>
</feature>
<dbReference type="Proteomes" id="UP000006876">
    <property type="component" value="Plasmid pA82"/>
</dbReference>
<reference evidence="3" key="1">
    <citation type="journal article" date="2011" name="J. Bacteriol.">
        <title>Complete genome sequence of the haloaromatic acid-degrading bacterium Achromobacter xylosoxidans A8.</title>
        <authorList>
            <person name="Strnad H."/>
            <person name="Ridl J."/>
            <person name="Paces J."/>
            <person name="Kolar M."/>
            <person name="Vlcek C."/>
            <person name="Paces V."/>
        </authorList>
    </citation>
    <scope>NUCLEOTIDE SEQUENCE [LARGE SCALE GENOMIC DNA]</scope>
    <source>
        <strain evidence="3">A8</strain>
        <plasmid evidence="3">pA82</plasmid>
    </source>
</reference>
<gene>
    <name evidence="2" type="ordered locus">AXYL_06861</name>
</gene>
<dbReference type="HOGENOM" id="CLU_2420244_0_0_4"/>
<dbReference type="KEGG" id="axy:AXYL_06861"/>
<dbReference type="AlphaFoldDB" id="E3HYI9"/>